<feature type="region of interest" description="Disordered" evidence="1">
    <location>
        <begin position="56"/>
        <end position="78"/>
    </location>
</feature>
<protein>
    <submittedName>
        <fullName evidence="2">Uncharacterized protein</fullName>
    </submittedName>
</protein>
<dbReference type="PhylomeDB" id="K4D8M0"/>
<accession>K4D8M0</accession>
<sequence>MEKGLPYEDNYGEKEMIANLASNVEFVTPVDFTLETGENDKEGVCITTNFSLPEVAPPMKIDSEKEGNKTTLEDSHGKEDHQICNDNIFTKIENCDLFSPKEGLDDPCGIENDCFGDAYTPNIKDL</sequence>
<feature type="compositionally biased region" description="Basic and acidic residues" evidence="1">
    <location>
        <begin position="61"/>
        <end position="78"/>
    </location>
</feature>
<reference evidence="2" key="1">
    <citation type="journal article" date="2012" name="Nature">
        <title>The tomato genome sequence provides insights into fleshy fruit evolution.</title>
        <authorList>
            <consortium name="Tomato Genome Consortium"/>
        </authorList>
    </citation>
    <scope>NUCLEOTIDE SEQUENCE [LARGE SCALE GENOMIC DNA]</scope>
    <source>
        <strain evidence="2">cv. Heinz 1706</strain>
    </source>
</reference>
<dbReference type="EnsemblPlants" id="Solyc11g045560.1.1">
    <property type="protein sequence ID" value="Solyc11g045560.1.1"/>
    <property type="gene ID" value="Solyc11g045560.1"/>
</dbReference>
<reference evidence="2" key="2">
    <citation type="submission" date="2015-06" db="UniProtKB">
        <authorList>
            <consortium name="EnsemblPlants"/>
        </authorList>
    </citation>
    <scope>IDENTIFICATION</scope>
    <source>
        <strain evidence="2">cv. Heinz 1706</strain>
    </source>
</reference>
<name>K4D8M0_SOLLC</name>
<evidence type="ECO:0000313" key="3">
    <source>
        <dbReference type="Proteomes" id="UP000004994"/>
    </source>
</evidence>
<evidence type="ECO:0000256" key="1">
    <source>
        <dbReference type="SAM" id="MobiDB-lite"/>
    </source>
</evidence>
<proteinExistence type="predicted"/>
<dbReference type="Proteomes" id="UP000004994">
    <property type="component" value="Chromosome 11"/>
</dbReference>
<organism evidence="2">
    <name type="scientific">Solanum lycopersicum</name>
    <name type="common">Tomato</name>
    <name type="synonym">Lycopersicon esculentum</name>
    <dbReference type="NCBI Taxonomy" id="4081"/>
    <lineage>
        <taxon>Eukaryota</taxon>
        <taxon>Viridiplantae</taxon>
        <taxon>Streptophyta</taxon>
        <taxon>Embryophyta</taxon>
        <taxon>Tracheophyta</taxon>
        <taxon>Spermatophyta</taxon>
        <taxon>Magnoliopsida</taxon>
        <taxon>eudicotyledons</taxon>
        <taxon>Gunneridae</taxon>
        <taxon>Pentapetalae</taxon>
        <taxon>asterids</taxon>
        <taxon>lamiids</taxon>
        <taxon>Solanales</taxon>
        <taxon>Solanaceae</taxon>
        <taxon>Solanoideae</taxon>
        <taxon>Solaneae</taxon>
        <taxon>Solanum</taxon>
        <taxon>Solanum subgen. Lycopersicon</taxon>
    </lineage>
</organism>
<evidence type="ECO:0000313" key="2">
    <source>
        <dbReference type="EnsemblPlants" id="Solyc11g045560.1.1"/>
    </source>
</evidence>
<dbReference type="InParanoid" id="K4D8M0"/>
<dbReference type="AlphaFoldDB" id="K4D8M0"/>
<dbReference type="Gramene" id="Solyc11g045560.1.1">
    <property type="protein sequence ID" value="Solyc11g045560.1.1"/>
    <property type="gene ID" value="Solyc11g045560.1"/>
</dbReference>
<keyword evidence="3" id="KW-1185">Reference proteome</keyword>
<dbReference type="PaxDb" id="4081-Solyc11g045560.1.1"/>
<dbReference type="HOGENOM" id="CLU_1985488_0_0_1"/>